<feature type="region of interest" description="Disordered" evidence="1">
    <location>
        <begin position="56"/>
        <end position="75"/>
    </location>
</feature>
<gene>
    <name evidence="2" type="ORF">SR41_00575</name>
</gene>
<proteinExistence type="predicted"/>
<dbReference type="InterPro" id="IPR037914">
    <property type="entry name" value="SpoVT-AbrB_sf"/>
</dbReference>
<accession>A0A0D1MII9</accession>
<name>A0A0D1MII9_9SPHN</name>
<reference evidence="2 3" key="1">
    <citation type="submission" date="2015-01" db="EMBL/GenBank/DDBJ databases">
        <title>Genome of Sphingomonas taxi strain 30a.</title>
        <authorList>
            <person name="Eevers N."/>
            <person name="Van Hamme J."/>
            <person name="Bottos E."/>
            <person name="Weyens N."/>
            <person name="Vangronsveld J."/>
        </authorList>
    </citation>
    <scope>NUCLEOTIDE SEQUENCE [LARGE SCALE GENOMIC DNA]</scope>
    <source>
        <strain evidence="2 3">30a</strain>
    </source>
</reference>
<evidence type="ECO:0000256" key="1">
    <source>
        <dbReference type="SAM" id="MobiDB-lite"/>
    </source>
</evidence>
<dbReference type="Proteomes" id="UP000033203">
    <property type="component" value="Unassembled WGS sequence"/>
</dbReference>
<protein>
    <recommendedName>
        <fullName evidence="4">AbrB family transcriptional regulator</fullName>
    </recommendedName>
</protein>
<evidence type="ECO:0000313" key="2">
    <source>
        <dbReference type="EMBL" id="KIU30167.1"/>
    </source>
</evidence>
<dbReference type="AlphaFoldDB" id="A0A0D1MII9"/>
<sequence length="75" mass="8321">MKLTKTPDGYVVQVPADVVAALGLHEGDAVKVVKSNVITIDVSEEERRRAMDTIRELSQPLPPGYKFDREEANAR</sequence>
<dbReference type="SUPFAM" id="SSF89447">
    <property type="entry name" value="AbrB/MazE/MraZ-like"/>
    <property type="match status" value="1"/>
</dbReference>
<feature type="compositionally biased region" description="Basic and acidic residues" evidence="1">
    <location>
        <begin position="66"/>
        <end position="75"/>
    </location>
</feature>
<organism evidence="2 3">
    <name type="scientific">Sphingomonas melonis</name>
    <dbReference type="NCBI Taxonomy" id="152682"/>
    <lineage>
        <taxon>Bacteria</taxon>
        <taxon>Pseudomonadati</taxon>
        <taxon>Pseudomonadota</taxon>
        <taxon>Alphaproteobacteria</taxon>
        <taxon>Sphingomonadales</taxon>
        <taxon>Sphingomonadaceae</taxon>
        <taxon>Sphingomonas</taxon>
    </lineage>
</organism>
<evidence type="ECO:0008006" key="4">
    <source>
        <dbReference type="Google" id="ProtNLM"/>
    </source>
</evidence>
<dbReference type="PATRIC" id="fig|1549858.7.peg.3730"/>
<dbReference type="EMBL" id="JXTP01000006">
    <property type="protein sequence ID" value="KIU30167.1"/>
    <property type="molecule type" value="Genomic_DNA"/>
</dbReference>
<evidence type="ECO:0000313" key="3">
    <source>
        <dbReference type="Proteomes" id="UP000033203"/>
    </source>
</evidence>
<comment type="caution">
    <text evidence="2">The sequence shown here is derived from an EMBL/GenBank/DDBJ whole genome shotgun (WGS) entry which is preliminary data.</text>
</comment>